<evidence type="ECO:0000313" key="1">
    <source>
        <dbReference type="EnsemblMetazoa" id="ACOM031585-PA.1"/>
    </source>
</evidence>
<name>A0A8W7PGR1_ANOCL</name>
<sequence>MRENNVQQQRQQQQRFDAIPLCFSLPLFETDRWIDRFKSAASRSCVLPSVRGSFRAVPDYRAPFASEYRVKRFGFRYLKSFHRFGSATGSRAARMDGQLNVSGSG</sequence>
<reference evidence="1" key="1">
    <citation type="submission" date="2022-08" db="UniProtKB">
        <authorList>
            <consortium name="EnsemblMetazoa"/>
        </authorList>
    </citation>
    <scope>IDENTIFICATION</scope>
</reference>
<dbReference type="AlphaFoldDB" id="A0A8W7PGR1"/>
<organism evidence="1">
    <name type="scientific">Anopheles coluzzii</name>
    <name type="common">African malaria mosquito</name>
    <dbReference type="NCBI Taxonomy" id="1518534"/>
    <lineage>
        <taxon>Eukaryota</taxon>
        <taxon>Metazoa</taxon>
        <taxon>Ecdysozoa</taxon>
        <taxon>Arthropoda</taxon>
        <taxon>Hexapoda</taxon>
        <taxon>Insecta</taxon>
        <taxon>Pterygota</taxon>
        <taxon>Neoptera</taxon>
        <taxon>Endopterygota</taxon>
        <taxon>Diptera</taxon>
        <taxon>Nematocera</taxon>
        <taxon>Culicoidea</taxon>
        <taxon>Culicidae</taxon>
        <taxon>Anophelinae</taxon>
        <taxon>Anopheles</taxon>
    </lineage>
</organism>
<dbReference type="Proteomes" id="UP000075882">
    <property type="component" value="Unassembled WGS sequence"/>
</dbReference>
<accession>A0A8W7PGR1</accession>
<dbReference type="EnsemblMetazoa" id="ACOM031585-RA">
    <property type="protein sequence ID" value="ACOM031585-PA.1"/>
    <property type="gene ID" value="ACOM031585"/>
</dbReference>
<proteinExistence type="predicted"/>
<protein>
    <submittedName>
        <fullName evidence="1">Uncharacterized protein</fullName>
    </submittedName>
</protein>